<accession>A0A1X2H870</accession>
<dbReference type="PIRSF" id="PIRSF016262">
    <property type="entry name" value="LPLase"/>
    <property type="match status" value="1"/>
</dbReference>
<dbReference type="OrthoDB" id="19908at2759"/>
<keyword evidence="5 6" id="KW-0012">Acyltransferase</keyword>
<comment type="similarity">
    <text evidence="3 6">Belongs to the LipB family.</text>
</comment>
<dbReference type="UniPathway" id="UPA00538">
    <property type="reaction ID" value="UER00592"/>
</dbReference>
<keyword evidence="12" id="KW-1185">Reference proteome</keyword>
<dbReference type="GO" id="GO:0033819">
    <property type="term" value="F:lipoyl(octanoyl) transferase activity"/>
    <property type="evidence" value="ECO:0007669"/>
    <property type="project" value="UniProtKB-EC"/>
</dbReference>
<organism evidence="11 12">
    <name type="scientific">Syncephalastrum racemosum</name>
    <name type="common">Filamentous fungus</name>
    <dbReference type="NCBI Taxonomy" id="13706"/>
    <lineage>
        <taxon>Eukaryota</taxon>
        <taxon>Fungi</taxon>
        <taxon>Fungi incertae sedis</taxon>
        <taxon>Mucoromycota</taxon>
        <taxon>Mucoromycotina</taxon>
        <taxon>Mucoromycetes</taxon>
        <taxon>Mucorales</taxon>
        <taxon>Syncephalastraceae</taxon>
        <taxon>Syncephalastrum</taxon>
    </lineage>
</organism>
<dbReference type="PANTHER" id="PTHR10993">
    <property type="entry name" value="OCTANOYLTRANSFERASE"/>
    <property type="match status" value="1"/>
</dbReference>
<dbReference type="PROSITE" id="PS51733">
    <property type="entry name" value="BPL_LPL_CATALYTIC"/>
    <property type="match status" value="1"/>
</dbReference>
<dbReference type="InterPro" id="IPR020605">
    <property type="entry name" value="Octanoyltransferase_CS"/>
</dbReference>
<dbReference type="InParanoid" id="A0A1X2H870"/>
<dbReference type="STRING" id="13706.A0A1X2H870"/>
<gene>
    <name evidence="11" type="ORF">BCR43DRAFT_496066</name>
</gene>
<evidence type="ECO:0000313" key="12">
    <source>
        <dbReference type="Proteomes" id="UP000242180"/>
    </source>
</evidence>
<feature type="binding site" evidence="8">
    <location>
        <begin position="164"/>
        <end position="166"/>
    </location>
    <ligand>
        <name>substrate</name>
    </ligand>
</feature>
<evidence type="ECO:0000256" key="7">
    <source>
        <dbReference type="PIRSR" id="PIRSR016262-1"/>
    </source>
</evidence>
<comment type="function">
    <text evidence="6">Catalyzes the transfer of endogenously produced octanoic acid from octanoyl-acyl-carrier-protein onto the lipoyl domains of lipoate-dependent enzymes. Lipoyl-ACP can also act as a substrate although octanoyl-ACP is likely to be the physiological substrate.</text>
</comment>
<dbReference type="EMBL" id="MCGN01000008">
    <property type="protein sequence ID" value="ORY94219.1"/>
    <property type="molecule type" value="Genomic_DNA"/>
</dbReference>
<evidence type="ECO:0000256" key="1">
    <source>
        <dbReference type="ARBA" id="ARBA00004173"/>
    </source>
</evidence>
<evidence type="ECO:0000256" key="4">
    <source>
        <dbReference type="ARBA" id="ARBA00022679"/>
    </source>
</evidence>
<dbReference type="GO" id="GO:0005739">
    <property type="term" value="C:mitochondrion"/>
    <property type="evidence" value="ECO:0007669"/>
    <property type="project" value="UniProtKB-SubCell"/>
</dbReference>
<dbReference type="FunFam" id="3.30.930.10:FF:000035">
    <property type="entry name" value="Putative lipoyltransferase 2, mitochondrial"/>
    <property type="match status" value="1"/>
</dbReference>
<evidence type="ECO:0000259" key="10">
    <source>
        <dbReference type="PROSITE" id="PS51733"/>
    </source>
</evidence>
<keyword evidence="4 6" id="KW-0808">Transferase</keyword>
<dbReference type="FunCoup" id="A0A1X2H870">
    <property type="interactions" value="643"/>
</dbReference>
<dbReference type="NCBIfam" id="NF010925">
    <property type="entry name" value="PRK14345.1"/>
    <property type="match status" value="1"/>
</dbReference>
<dbReference type="InterPro" id="IPR000544">
    <property type="entry name" value="Octanoyltransferase"/>
</dbReference>
<comment type="catalytic activity">
    <reaction evidence="6">
        <text>octanoyl-[ACP] + L-lysyl-[protein] = N(6)-octanoyl-L-lysyl-[protein] + holo-[ACP] + H(+)</text>
        <dbReference type="Rhea" id="RHEA:17665"/>
        <dbReference type="Rhea" id="RHEA-COMP:9636"/>
        <dbReference type="Rhea" id="RHEA-COMP:9685"/>
        <dbReference type="Rhea" id="RHEA-COMP:9752"/>
        <dbReference type="Rhea" id="RHEA-COMP:9928"/>
        <dbReference type="ChEBI" id="CHEBI:15378"/>
        <dbReference type="ChEBI" id="CHEBI:29969"/>
        <dbReference type="ChEBI" id="CHEBI:64479"/>
        <dbReference type="ChEBI" id="CHEBI:78463"/>
        <dbReference type="ChEBI" id="CHEBI:78809"/>
        <dbReference type="EC" id="2.3.1.181"/>
    </reaction>
</comment>
<dbReference type="PROSITE" id="PS01313">
    <property type="entry name" value="LIPB"/>
    <property type="match status" value="1"/>
</dbReference>
<dbReference type="OMA" id="FNTIVAC"/>
<dbReference type="Gene3D" id="3.30.930.10">
    <property type="entry name" value="Bira Bifunctional Protein, Domain 2"/>
    <property type="match status" value="1"/>
</dbReference>
<feature type="binding site" evidence="8">
    <location>
        <begin position="97"/>
        <end position="104"/>
    </location>
    <ligand>
        <name>substrate</name>
    </ligand>
</feature>
<proteinExistence type="inferred from homology"/>
<evidence type="ECO:0000256" key="3">
    <source>
        <dbReference type="ARBA" id="ARBA00007907"/>
    </source>
</evidence>
<reference evidence="11 12" key="1">
    <citation type="submission" date="2016-07" db="EMBL/GenBank/DDBJ databases">
        <title>Pervasive Adenine N6-methylation of Active Genes in Fungi.</title>
        <authorList>
            <consortium name="DOE Joint Genome Institute"/>
            <person name="Mondo S.J."/>
            <person name="Dannebaum R.O."/>
            <person name="Kuo R.C."/>
            <person name="Labutti K."/>
            <person name="Haridas S."/>
            <person name="Kuo A."/>
            <person name="Salamov A."/>
            <person name="Ahrendt S.R."/>
            <person name="Lipzen A."/>
            <person name="Sullivan W."/>
            <person name="Andreopoulos W.B."/>
            <person name="Clum A."/>
            <person name="Lindquist E."/>
            <person name="Daum C."/>
            <person name="Ramamoorthy G.K."/>
            <person name="Gryganskyi A."/>
            <person name="Culley D."/>
            <person name="Magnuson J.K."/>
            <person name="James T.Y."/>
            <person name="O'Malley M.A."/>
            <person name="Stajich J.E."/>
            <person name="Spatafora J.W."/>
            <person name="Visel A."/>
            <person name="Grigoriev I.V."/>
        </authorList>
    </citation>
    <scope>NUCLEOTIDE SEQUENCE [LARGE SCALE GENOMIC DNA]</scope>
    <source>
        <strain evidence="11 12">NRRL 2496</strain>
    </source>
</reference>
<dbReference type="SUPFAM" id="SSF55681">
    <property type="entry name" value="Class II aaRS and biotin synthetases"/>
    <property type="match status" value="1"/>
</dbReference>
<feature type="active site" description="Acyl-thioester intermediate" evidence="7">
    <location>
        <position position="195"/>
    </location>
</feature>
<dbReference type="CDD" id="cd16444">
    <property type="entry name" value="LipB"/>
    <property type="match status" value="1"/>
</dbReference>
<protein>
    <recommendedName>
        <fullName evidence="6">Octanoyltransferase</fullName>
        <ecNumber evidence="6">2.3.1.181</ecNumber>
    </recommendedName>
</protein>
<dbReference type="EC" id="2.3.1.181" evidence="6"/>
<comment type="caution">
    <text evidence="11">The sequence shown here is derived from an EMBL/GenBank/DDBJ whole genome shotgun (WGS) entry which is preliminary data.</text>
</comment>
<sequence length="241" mass="27337">MNFLRPLSRHARQYTTCTQSTGGPPIQYISLVDRLVKYDDGLRLQQDLIDQRRRGGPNTIVFLQHTPTFTAGRRIRGEDDEAARLRALGADYYETMRGGQVTFHGPGQLVAYPILDIRDYQLNVRCYVSRLEKTVIECCRRFGIEANTTENTGVWVGQDHKIAALGVHLQRYISSHGLALNCNVDLKWYDHIVPCGLADKEVTSLSLEKKRTVEVKEALPELIASFETLFGTQLVEQQQQS</sequence>
<dbReference type="AlphaFoldDB" id="A0A1X2H870"/>
<feature type="site" description="Lowers pKa of active site Cys" evidence="9">
    <location>
        <position position="161"/>
    </location>
</feature>
<dbReference type="Pfam" id="PF21948">
    <property type="entry name" value="LplA-B_cat"/>
    <property type="match status" value="1"/>
</dbReference>
<feature type="binding site" evidence="8">
    <location>
        <begin position="177"/>
        <end position="179"/>
    </location>
    <ligand>
        <name>substrate</name>
    </ligand>
</feature>
<evidence type="ECO:0000256" key="8">
    <source>
        <dbReference type="PIRSR" id="PIRSR016262-2"/>
    </source>
</evidence>
<dbReference type="PANTHER" id="PTHR10993:SF7">
    <property type="entry name" value="LIPOYLTRANSFERASE 2, MITOCHONDRIAL-RELATED"/>
    <property type="match status" value="1"/>
</dbReference>
<name>A0A1X2H870_SYNRA</name>
<dbReference type="Proteomes" id="UP000242180">
    <property type="component" value="Unassembled WGS sequence"/>
</dbReference>
<dbReference type="HAMAP" id="MF_00013">
    <property type="entry name" value="LipB"/>
    <property type="match status" value="1"/>
</dbReference>
<evidence type="ECO:0000256" key="2">
    <source>
        <dbReference type="ARBA" id="ARBA00004821"/>
    </source>
</evidence>
<dbReference type="InterPro" id="IPR045864">
    <property type="entry name" value="aa-tRNA-synth_II/BPL/LPL"/>
</dbReference>
<dbReference type="NCBIfam" id="TIGR00214">
    <property type="entry name" value="lipB"/>
    <property type="match status" value="1"/>
</dbReference>
<dbReference type="InterPro" id="IPR004143">
    <property type="entry name" value="BPL_LPL_catalytic"/>
</dbReference>
<comment type="subcellular location">
    <subcellularLocation>
        <location evidence="1">Mitochondrion</location>
    </subcellularLocation>
</comment>
<evidence type="ECO:0000256" key="6">
    <source>
        <dbReference type="PIRNR" id="PIRNR016262"/>
    </source>
</evidence>
<evidence type="ECO:0000256" key="9">
    <source>
        <dbReference type="PIRSR" id="PIRSR016262-3"/>
    </source>
</evidence>
<evidence type="ECO:0000313" key="11">
    <source>
        <dbReference type="EMBL" id="ORY94219.1"/>
    </source>
</evidence>
<evidence type="ECO:0000256" key="5">
    <source>
        <dbReference type="ARBA" id="ARBA00023315"/>
    </source>
</evidence>
<feature type="domain" description="BPL/LPL catalytic" evidence="10">
    <location>
        <begin position="54"/>
        <end position="234"/>
    </location>
</feature>
<comment type="pathway">
    <text evidence="2 6">Protein modification; protein lipoylation via endogenous pathway; protein N(6)-(lipoyl)lysine from octanoyl-[acyl-carrier-protein]: step 1/2.</text>
</comment>
<dbReference type="GO" id="GO:0009249">
    <property type="term" value="P:protein lipoylation"/>
    <property type="evidence" value="ECO:0007669"/>
    <property type="project" value="InterPro"/>
</dbReference>